<gene>
    <name evidence="1" type="ORF">GWI33_007458</name>
</gene>
<keyword evidence="2" id="KW-1185">Reference proteome</keyword>
<dbReference type="Proteomes" id="UP000625711">
    <property type="component" value="Unassembled WGS sequence"/>
</dbReference>
<name>A0A834IHK6_RHYFE</name>
<dbReference type="EMBL" id="JAACXV010000371">
    <property type="protein sequence ID" value="KAF7279261.1"/>
    <property type="molecule type" value="Genomic_DNA"/>
</dbReference>
<evidence type="ECO:0000313" key="2">
    <source>
        <dbReference type="Proteomes" id="UP000625711"/>
    </source>
</evidence>
<comment type="caution">
    <text evidence="1">The sequence shown here is derived from an EMBL/GenBank/DDBJ whole genome shotgun (WGS) entry which is preliminary data.</text>
</comment>
<dbReference type="AlphaFoldDB" id="A0A834IHK6"/>
<evidence type="ECO:0000313" key="1">
    <source>
        <dbReference type="EMBL" id="KAF7279261.1"/>
    </source>
</evidence>
<sequence length="89" mass="10062">MPQYSAHNIFYAYDKHGEKNIIVERKQRISKGCVSSWISTLDSLQQTLSHELPECTIMGKQAPFVFHWISIGGMFVLIPQNIPRAAGLS</sequence>
<accession>A0A834IHK6</accession>
<protein>
    <submittedName>
        <fullName evidence="1">Uncharacterized protein</fullName>
    </submittedName>
</protein>
<organism evidence="1 2">
    <name type="scientific">Rhynchophorus ferrugineus</name>
    <name type="common">Red palm weevil</name>
    <name type="synonym">Curculio ferrugineus</name>
    <dbReference type="NCBI Taxonomy" id="354439"/>
    <lineage>
        <taxon>Eukaryota</taxon>
        <taxon>Metazoa</taxon>
        <taxon>Ecdysozoa</taxon>
        <taxon>Arthropoda</taxon>
        <taxon>Hexapoda</taxon>
        <taxon>Insecta</taxon>
        <taxon>Pterygota</taxon>
        <taxon>Neoptera</taxon>
        <taxon>Endopterygota</taxon>
        <taxon>Coleoptera</taxon>
        <taxon>Polyphaga</taxon>
        <taxon>Cucujiformia</taxon>
        <taxon>Curculionidae</taxon>
        <taxon>Dryophthorinae</taxon>
        <taxon>Rhynchophorus</taxon>
    </lineage>
</organism>
<proteinExistence type="predicted"/>
<reference evidence="1" key="1">
    <citation type="submission" date="2020-08" db="EMBL/GenBank/DDBJ databases">
        <title>Genome sequencing and assembly of the red palm weevil Rhynchophorus ferrugineus.</title>
        <authorList>
            <person name="Dias G.B."/>
            <person name="Bergman C.M."/>
            <person name="Manee M."/>
        </authorList>
    </citation>
    <scope>NUCLEOTIDE SEQUENCE</scope>
    <source>
        <strain evidence="1">AA-2017</strain>
        <tissue evidence="1">Whole larva</tissue>
    </source>
</reference>